<protein>
    <recommendedName>
        <fullName evidence="5">DUF4233 domain-containing protein</fullName>
    </recommendedName>
</protein>
<sequence length="153" mass="15244">MSTRDGDVGEQAGGVTDSGGPQSSDAGTSGAGSDGAPVAEGPRSGLRNPAGAVRGVGAGALALEALVLLLAIVPLTKISTHVTGAAIGSVLALAALCVVLAGMLRRRWAWHAATVLQVALFACGLFHVALAVLGVLFGAVWVYVLYVRRSITG</sequence>
<proteinExistence type="predicted"/>
<dbReference type="Proteomes" id="UP001501570">
    <property type="component" value="Unassembled WGS sequence"/>
</dbReference>
<keyword evidence="2" id="KW-1133">Transmembrane helix</keyword>
<evidence type="ECO:0000256" key="2">
    <source>
        <dbReference type="SAM" id="Phobius"/>
    </source>
</evidence>
<feature type="transmembrane region" description="Helical" evidence="2">
    <location>
        <begin position="116"/>
        <end position="144"/>
    </location>
</feature>
<comment type="caution">
    <text evidence="3">The sequence shown here is derived from an EMBL/GenBank/DDBJ whole genome shotgun (WGS) entry which is preliminary data.</text>
</comment>
<dbReference type="Pfam" id="PF14017">
    <property type="entry name" value="DUF4233"/>
    <property type="match status" value="1"/>
</dbReference>
<feature type="transmembrane region" description="Helical" evidence="2">
    <location>
        <begin position="52"/>
        <end position="73"/>
    </location>
</feature>
<evidence type="ECO:0008006" key="5">
    <source>
        <dbReference type="Google" id="ProtNLM"/>
    </source>
</evidence>
<evidence type="ECO:0000313" key="4">
    <source>
        <dbReference type="Proteomes" id="UP001501570"/>
    </source>
</evidence>
<dbReference type="EMBL" id="BAABJQ010000006">
    <property type="protein sequence ID" value="GAA5185007.1"/>
    <property type="molecule type" value="Genomic_DNA"/>
</dbReference>
<keyword evidence="4" id="KW-1185">Reference proteome</keyword>
<keyword evidence="2" id="KW-0472">Membrane</keyword>
<dbReference type="RefSeq" id="WP_345629548.1">
    <property type="nucleotide sequence ID" value="NZ_BAABJQ010000006.1"/>
</dbReference>
<gene>
    <name evidence="3" type="ORF">GCM10023322_27840</name>
</gene>
<dbReference type="InterPro" id="IPR025327">
    <property type="entry name" value="DUF4233"/>
</dbReference>
<keyword evidence="2" id="KW-0812">Transmembrane</keyword>
<feature type="region of interest" description="Disordered" evidence="1">
    <location>
        <begin position="1"/>
        <end position="44"/>
    </location>
</feature>
<name>A0ABP9RRX8_9ACTN</name>
<accession>A0ABP9RRX8</accession>
<evidence type="ECO:0000256" key="1">
    <source>
        <dbReference type="SAM" id="MobiDB-lite"/>
    </source>
</evidence>
<evidence type="ECO:0000313" key="3">
    <source>
        <dbReference type="EMBL" id="GAA5185007.1"/>
    </source>
</evidence>
<reference evidence="4" key="1">
    <citation type="journal article" date="2019" name="Int. J. Syst. Evol. Microbiol.">
        <title>The Global Catalogue of Microorganisms (GCM) 10K type strain sequencing project: providing services to taxonomists for standard genome sequencing and annotation.</title>
        <authorList>
            <consortium name="The Broad Institute Genomics Platform"/>
            <consortium name="The Broad Institute Genome Sequencing Center for Infectious Disease"/>
            <person name="Wu L."/>
            <person name="Ma J."/>
        </authorList>
    </citation>
    <scope>NUCLEOTIDE SEQUENCE [LARGE SCALE GENOMIC DNA]</scope>
    <source>
        <strain evidence="4">JCM 18304</strain>
    </source>
</reference>
<organism evidence="3 4">
    <name type="scientific">Rugosimonospora acidiphila</name>
    <dbReference type="NCBI Taxonomy" id="556531"/>
    <lineage>
        <taxon>Bacteria</taxon>
        <taxon>Bacillati</taxon>
        <taxon>Actinomycetota</taxon>
        <taxon>Actinomycetes</taxon>
        <taxon>Micromonosporales</taxon>
        <taxon>Micromonosporaceae</taxon>
        <taxon>Rugosimonospora</taxon>
    </lineage>
</organism>
<feature type="transmembrane region" description="Helical" evidence="2">
    <location>
        <begin position="85"/>
        <end position="104"/>
    </location>
</feature>